<accession>A0AA39MI91</accession>
<keyword evidence="2" id="KW-1185">Reference proteome</keyword>
<evidence type="ECO:0000313" key="2">
    <source>
        <dbReference type="Proteomes" id="UP001175226"/>
    </source>
</evidence>
<dbReference type="InterPro" id="IPR032675">
    <property type="entry name" value="LRR_dom_sf"/>
</dbReference>
<comment type="caution">
    <text evidence="1">The sequence shown here is derived from an EMBL/GenBank/DDBJ whole genome shotgun (WGS) entry which is preliminary data.</text>
</comment>
<dbReference type="EMBL" id="JAUEPT010000064">
    <property type="protein sequence ID" value="KAK0435317.1"/>
    <property type="molecule type" value="Genomic_DNA"/>
</dbReference>
<gene>
    <name evidence="1" type="ORF">EV421DRAFT_1987444</name>
</gene>
<dbReference type="Gene3D" id="3.80.10.10">
    <property type="entry name" value="Ribonuclease Inhibitor"/>
    <property type="match status" value="1"/>
</dbReference>
<name>A0AA39MI91_9AGAR</name>
<proteinExistence type="predicted"/>
<organism evidence="1 2">
    <name type="scientific">Armillaria borealis</name>
    <dbReference type="NCBI Taxonomy" id="47425"/>
    <lineage>
        <taxon>Eukaryota</taxon>
        <taxon>Fungi</taxon>
        <taxon>Dikarya</taxon>
        <taxon>Basidiomycota</taxon>
        <taxon>Agaricomycotina</taxon>
        <taxon>Agaricomycetes</taxon>
        <taxon>Agaricomycetidae</taxon>
        <taxon>Agaricales</taxon>
        <taxon>Marasmiineae</taxon>
        <taxon>Physalacriaceae</taxon>
        <taxon>Armillaria</taxon>
    </lineage>
</organism>
<dbReference type="Proteomes" id="UP001175226">
    <property type="component" value="Unassembled WGS sequence"/>
</dbReference>
<evidence type="ECO:0008006" key="3">
    <source>
        <dbReference type="Google" id="ProtNLM"/>
    </source>
</evidence>
<sequence length="526" mass="59633">MHPHRTKTTLIKESLSSLSTKSAYFRDIITDHHEARTKLSLILDKYDDFREEILSEQAWIHDLIERHRRALSSPIRKLPIDIMREIFILVSSNVADIKDFAWTATHTCSEWRAIAVQTPTLCLIEMPEIQSLLSISKGASNKECVRRALELSGHVPLVVFFVQPDNFWKDQGLSDADVEMIDMLLDHAPRWKIAYLDAQWGGPLFNDRLHRLRGRVPMLERVSIEASFDTSGSPHLQDILALAPRLSTVAIHDYLGQLVFSWKQVRRLILHGLHEISYFLRVLRSVKNVEHLTICPKGGPIGLPSDTTDGGSSIILPTIHTLDLLSDMNSLFLPPRIRIILPVLKNLHVGRMDLDSWRFAVSLRFMDTVRGLLRNSGCVLTHATFLPIVEFGPAFQEVIVLCSNLTYLNVGFIPPRENIDRVFSFMNQQNVLPALQTLKITFRGCNLSDDGLCIGQRLVETALVRRDSLRVFETSVHVGEYQNPPPTNIISAMGKALLERFKAEGMSITVRVTADGTRWKQSLEFA</sequence>
<evidence type="ECO:0000313" key="1">
    <source>
        <dbReference type="EMBL" id="KAK0435317.1"/>
    </source>
</evidence>
<dbReference type="AlphaFoldDB" id="A0AA39MI91"/>
<protein>
    <recommendedName>
        <fullName evidence="3">F-box domain-containing protein</fullName>
    </recommendedName>
</protein>
<dbReference type="SUPFAM" id="SSF52047">
    <property type="entry name" value="RNI-like"/>
    <property type="match status" value="1"/>
</dbReference>
<reference evidence="1" key="1">
    <citation type="submission" date="2023-06" db="EMBL/GenBank/DDBJ databases">
        <authorList>
            <consortium name="Lawrence Berkeley National Laboratory"/>
            <person name="Ahrendt S."/>
            <person name="Sahu N."/>
            <person name="Indic B."/>
            <person name="Wong-Bajracharya J."/>
            <person name="Merenyi Z."/>
            <person name="Ke H.-M."/>
            <person name="Monk M."/>
            <person name="Kocsube S."/>
            <person name="Drula E."/>
            <person name="Lipzen A."/>
            <person name="Balint B."/>
            <person name="Henrissat B."/>
            <person name="Andreopoulos B."/>
            <person name="Martin F.M."/>
            <person name="Harder C.B."/>
            <person name="Rigling D."/>
            <person name="Ford K.L."/>
            <person name="Foster G.D."/>
            <person name="Pangilinan J."/>
            <person name="Papanicolaou A."/>
            <person name="Barry K."/>
            <person name="LaButti K."/>
            <person name="Viragh M."/>
            <person name="Koriabine M."/>
            <person name="Yan M."/>
            <person name="Riley R."/>
            <person name="Champramary S."/>
            <person name="Plett K.L."/>
            <person name="Tsai I.J."/>
            <person name="Slot J."/>
            <person name="Sipos G."/>
            <person name="Plett J."/>
            <person name="Nagy L.G."/>
            <person name="Grigoriev I.V."/>
        </authorList>
    </citation>
    <scope>NUCLEOTIDE SEQUENCE</scope>
    <source>
        <strain evidence="1">FPL87.14</strain>
    </source>
</reference>